<comment type="caution">
    <text evidence="1">The sequence shown here is derived from an EMBL/GenBank/DDBJ whole genome shotgun (WGS) entry which is preliminary data.</text>
</comment>
<evidence type="ECO:0000313" key="1">
    <source>
        <dbReference type="EMBL" id="MDW0112192.1"/>
    </source>
</evidence>
<dbReference type="InterPro" id="IPR058600">
    <property type="entry name" value="YhjD-like"/>
</dbReference>
<evidence type="ECO:0000313" key="2">
    <source>
        <dbReference type="Proteomes" id="UP001282284"/>
    </source>
</evidence>
<sequence>MMLIPGEALPHFENLIYMPMLLTILSRDRQAFEKGCCKFSDPYIKLVDKALERVQKDLKTSSDYLRQNKMKLIKGKSEETFTTYTFIYQGYEDQRRYLNARLKNRTEELMELFMIK</sequence>
<reference evidence="1 2" key="1">
    <citation type="submission" date="2023-06" db="EMBL/GenBank/DDBJ databases">
        <title>Sporosarcina sp. nov., isolated from Korean traditional fermented seafood 'Jeotgal'.</title>
        <authorList>
            <person name="Yang A.I."/>
            <person name="Shin N.-R."/>
        </authorList>
    </citation>
    <scope>NUCLEOTIDE SEQUENCE [LARGE SCALE GENOMIC DNA]</scope>
    <source>
        <strain evidence="1 2">KCTC13119</strain>
    </source>
</reference>
<dbReference type="EMBL" id="JAUBDI010000002">
    <property type="protein sequence ID" value="MDW0112192.1"/>
    <property type="molecule type" value="Genomic_DNA"/>
</dbReference>
<keyword evidence="2" id="KW-1185">Reference proteome</keyword>
<organism evidence="1 2">
    <name type="scientific">Sporosarcina saromensis</name>
    <dbReference type="NCBI Taxonomy" id="359365"/>
    <lineage>
        <taxon>Bacteria</taxon>
        <taxon>Bacillati</taxon>
        <taxon>Bacillota</taxon>
        <taxon>Bacilli</taxon>
        <taxon>Bacillales</taxon>
        <taxon>Caryophanaceae</taxon>
        <taxon>Sporosarcina</taxon>
    </lineage>
</organism>
<proteinExistence type="predicted"/>
<dbReference type="Proteomes" id="UP001282284">
    <property type="component" value="Unassembled WGS sequence"/>
</dbReference>
<gene>
    <name evidence="1" type="ORF">QT711_03280</name>
</gene>
<protein>
    <submittedName>
        <fullName evidence="1">Uncharacterized protein</fullName>
    </submittedName>
</protein>
<name>A0ABU4G9D2_9BACL</name>
<dbReference type="Pfam" id="PF26325">
    <property type="entry name" value="YhjD"/>
    <property type="match status" value="1"/>
</dbReference>
<accession>A0ABU4G9D2</accession>